<feature type="transmembrane region" description="Helical" evidence="1">
    <location>
        <begin position="118"/>
        <end position="141"/>
    </location>
</feature>
<dbReference type="RefSeq" id="WP_044011623.1">
    <property type="nucleotide sequence ID" value="NZ_CCVW01000003.1"/>
</dbReference>
<evidence type="ECO:0000313" key="2">
    <source>
        <dbReference type="EMBL" id="CDZ78482.1"/>
    </source>
</evidence>
<keyword evidence="1" id="KW-0812">Transmembrane</keyword>
<keyword evidence="3" id="KW-1185">Reference proteome</keyword>
<feature type="transmembrane region" description="Helical" evidence="1">
    <location>
        <begin position="79"/>
        <end position="106"/>
    </location>
</feature>
<feature type="transmembrane region" description="Helical" evidence="1">
    <location>
        <begin position="21"/>
        <end position="38"/>
    </location>
</feature>
<keyword evidence="1" id="KW-1133">Transmembrane helix</keyword>
<keyword evidence="1" id="KW-0472">Membrane</keyword>
<evidence type="ECO:0000256" key="1">
    <source>
        <dbReference type="SAM" id="Phobius"/>
    </source>
</evidence>
<dbReference type="AlphaFoldDB" id="A0A078KZS5"/>
<name>A0A078KZS5_9GAMM</name>
<evidence type="ECO:0000313" key="3">
    <source>
        <dbReference type="Proteomes" id="UP000044071"/>
    </source>
</evidence>
<feature type="transmembrane region" description="Helical" evidence="1">
    <location>
        <begin position="50"/>
        <end position="67"/>
    </location>
</feature>
<dbReference type="EMBL" id="CCSB01000003">
    <property type="protein sequence ID" value="CDZ78482.1"/>
    <property type="molecule type" value="Genomic_DNA"/>
</dbReference>
<reference evidence="2 3" key="1">
    <citation type="submission" date="2014-06" db="EMBL/GenBank/DDBJ databases">
        <authorList>
            <person name="Urmite Genomes Urmite Genomes"/>
        </authorList>
    </citation>
    <scope>NUCLEOTIDE SEQUENCE [LARGE SCALE GENOMIC DNA]</scope>
</reference>
<accession>A0A078KZS5</accession>
<organism evidence="2 3">
    <name type="scientific">Legionella massiliensis</name>
    <dbReference type="NCBI Taxonomy" id="1034943"/>
    <lineage>
        <taxon>Bacteria</taxon>
        <taxon>Pseudomonadati</taxon>
        <taxon>Pseudomonadota</taxon>
        <taxon>Gammaproteobacteria</taxon>
        <taxon>Legionellales</taxon>
        <taxon>Legionellaceae</taxon>
        <taxon>Legionella</taxon>
    </lineage>
</organism>
<gene>
    <name evidence="2" type="ORF">BN59_02792</name>
</gene>
<sequence>MKTNSILSVLFCRKNLSTIDSGIILLLQLVLLIELRLFLLAHQQQLFDKVLIFIAFVILFNLILVFCSKARYFFAYNNAFFISLWIFTLIIALEQLLLMLISPYLISEKIISLWTIYFLFYSAFAFIWGIMMFFNILVFFISKPPGR</sequence>
<dbReference type="STRING" id="1034943.BN59_02792"/>
<protein>
    <submittedName>
        <fullName evidence="2">Uncharacterized protein</fullName>
    </submittedName>
</protein>
<proteinExistence type="predicted"/>
<dbReference type="Proteomes" id="UP000044071">
    <property type="component" value="Unassembled WGS sequence"/>
</dbReference>